<proteinExistence type="predicted"/>
<dbReference type="PANTHER" id="PTHR22798:SF0">
    <property type="entry name" value="MALIGNANT T-CELL-AMPLIFIED SEQUENCE 1"/>
    <property type="match status" value="1"/>
</dbReference>
<gene>
    <name evidence="2" type="ORF">GWK48_06145</name>
</gene>
<dbReference type="InterPro" id="IPR002478">
    <property type="entry name" value="PUA"/>
</dbReference>
<evidence type="ECO:0000313" key="2">
    <source>
        <dbReference type="EMBL" id="QKR01032.1"/>
    </source>
</evidence>
<dbReference type="PIRSF" id="PIRSF005067">
    <property type="entry name" value="Tma_RNA-bind_prd"/>
    <property type="match status" value="1"/>
</dbReference>
<dbReference type="PANTHER" id="PTHR22798">
    <property type="entry name" value="MCT-1 PROTEIN"/>
    <property type="match status" value="1"/>
</dbReference>
<dbReference type="NCBIfam" id="TIGR03684">
    <property type="entry name" value="arCOG00985"/>
    <property type="match status" value="1"/>
</dbReference>
<dbReference type="OrthoDB" id="27972at2157"/>
<dbReference type="GO" id="GO:0001731">
    <property type="term" value="P:formation of translation preinitiation complex"/>
    <property type="evidence" value="ECO:0007669"/>
    <property type="project" value="TreeGrafter"/>
</dbReference>
<dbReference type="InterPro" id="IPR036974">
    <property type="entry name" value="PUA_sf"/>
</dbReference>
<dbReference type="Pfam" id="PF09183">
    <property type="entry name" value="DUF1947"/>
    <property type="match status" value="1"/>
</dbReference>
<feature type="domain" description="PUA" evidence="1">
    <location>
        <begin position="70"/>
        <end position="144"/>
    </location>
</feature>
<dbReference type="KEGG" id="mten:GWK48_06145"/>
<dbReference type="InterPro" id="IPR016437">
    <property type="entry name" value="MCT-1/Tma20"/>
</dbReference>
<dbReference type="Gene3D" id="3.10.450.120">
    <property type="entry name" value="Pre-PUA domain, domain 1"/>
    <property type="match status" value="1"/>
</dbReference>
<dbReference type="Gene3D" id="2.30.130.10">
    <property type="entry name" value="PUA domain"/>
    <property type="match status" value="1"/>
</dbReference>
<accession>A0A6N0NW85</accession>
<dbReference type="Proteomes" id="UP000509301">
    <property type="component" value="Chromosome"/>
</dbReference>
<dbReference type="Pfam" id="PF01472">
    <property type="entry name" value="PUA"/>
    <property type="match status" value="1"/>
</dbReference>
<dbReference type="SUPFAM" id="SSF88697">
    <property type="entry name" value="PUA domain-like"/>
    <property type="match status" value="1"/>
</dbReference>
<dbReference type="NCBIfam" id="TIGR00451">
    <property type="entry name" value="unchar_dom_2"/>
    <property type="match status" value="1"/>
</dbReference>
<dbReference type="InterPro" id="IPR004521">
    <property type="entry name" value="Uncharacterised_CHP00451"/>
</dbReference>
<evidence type="ECO:0000259" key="1">
    <source>
        <dbReference type="SMART" id="SM00359"/>
    </source>
</evidence>
<dbReference type="SMART" id="SM00359">
    <property type="entry name" value="PUA"/>
    <property type="match status" value="1"/>
</dbReference>
<protein>
    <submittedName>
        <fullName evidence="2">DUF1947 domain-containing protein</fullName>
    </submittedName>
</protein>
<dbReference type="AlphaFoldDB" id="A0A6N0NW85"/>
<keyword evidence="3" id="KW-1185">Reference proteome</keyword>
<dbReference type="InterPro" id="IPR015947">
    <property type="entry name" value="PUA-like_sf"/>
</dbReference>
<dbReference type="GO" id="GO:0003723">
    <property type="term" value="F:RNA binding"/>
    <property type="evidence" value="ECO:0007669"/>
    <property type="project" value="InterPro"/>
</dbReference>
<sequence length="154" mass="17265">MQKHPLSQKETREFLSKLKDIYGLNITAEKVEVGKEKRNVYYFIDGKLSFVEDGLIPTLCFLQEHEIKLPFVVVDEGAVKAVARGADLYAPGVLEVQGTLDTGKLLLVKAKQGQIIAVMRISEGAEEAMRNKKGKIASNVHYIGDDLWKMCRSR</sequence>
<dbReference type="InterPro" id="IPR015266">
    <property type="entry name" value="DUF1947"/>
</dbReference>
<organism evidence="2 3">
    <name type="scientific">Metallosphaera tengchongensis</name>
    <dbReference type="NCBI Taxonomy" id="1532350"/>
    <lineage>
        <taxon>Archaea</taxon>
        <taxon>Thermoproteota</taxon>
        <taxon>Thermoprotei</taxon>
        <taxon>Sulfolobales</taxon>
        <taxon>Sulfolobaceae</taxon>
        <taxon>Metallosphaera</taxon>
    </lineage>
</organism>
<name>A0A6N0NW85_9CREN</name>
<dbReference type="PROSITE" id="PS50890">
    <property type="entry name" value="PUA"/>
    <property type="match status" value="1"/>
</dbReference>
<dbReference type="EMBL" id="CP049074">
    <property type="protein sequence ID" value="QKR01032.1"/>
    <property type="molecule type" value="Genomic_DNA"/>
</dbReference>
<evidence type="ECO:0000313" key="3">
    <source>
        <dbReference type="Proteomes" id="UP000509301"/>
    </source>
</evidence>
<dbReference type="InterPro" id="IPR022430">
    <property type="entry name" value="CHP03684"/>
</dbReference>
<reference evidence="2 3" key="1">
    <citation type="submission" date="2020-02" db="EMBL/GenBank/DDBJ databases">
        <title>Comparative genome analysis reveals the metabolism and evolution of the thermophilic archaeal genus Metallosphaera.</title>
        <authorList>
            <person name="Jiang C."/>
        </authorList>
    </citation>
    <scope>NUCLEOTIDE SEQUENCE [LARGE SCALE GENOMIC DNA]</scope>
    <source>
        <strain evidence="2 3">Ric-A</strain>
    </source>
</reference>
<dbReference type="SUPFAM" id="SSF88802">
    <property type="entry name" value="Pre-PUA domain"/>
    <property type="match status" value="1"/>
</dbReference>